<dbReference type="GO" id="GO:0003676">
    <property type="term" value="F:nucleic acid binding"/>
    <property type="evidence" value="ECO:0007669"/>
    <property type="project" value="InterPro"/>
</dbReference>
<dbReference type="PANTHER" id="PTHR38462:SF1">
    <property type="entry name" value="YPRB RIBONUCLEASE H-LIKE DOMAIN-CONTAINING PROTEIN"/>
    <property type="match status" value="1"/>
</dbReference>
<proteinExistence type="predicted"/>
<evidence type="ECO:0000259" key="2">
    <source>
        <dbReference type="Pfam" id="PF13482"/>
    </source>
</evidence>
<organism evidence="3 4">
    <name type="scientific">Thiohalomonas denitrificans</name>
    <dbReference type="NCBI Taxonomy" id="415747"/>
    <lineage>
        <taxon>Bacteria</taxon>
        <taxon>Pseudomonadati</taxon>
        <taxon>Pseudomonadota</taxon>
        <taxon>Gammaproteobacteria</taxon>
        <taxon>Thiohalomonadales</taxon>
        <taxon>Thiohalomonadaceae</taxon>
        <taxon>Thiohalomonas</taxon>
    </lineage>
</organism>
<dbReference type="Gene3D" id="3.30.420.10">
    <property type="entry name" value="Ribonuclease H-like superfamily/Ribonuclease H"/>
    <property type="match status" value="1"/>
</dbReference>
<dbReference type="PANTHER" id="PTHR38462">
    <property type="entry name" value="EXONUCLEASE-LIKE PROTEIN"/>
    <property type="match status" value="1"/>
</dbReference>
<dbReference type="InterPro" id="IPR012337">
    <property type="entry name" value="RNaseH-like_sf"/>
</dbReference>
<dbReference type="EMBL" id="FMWD01000001">
    <property type="protein sequence ID" value="SCZ49075.1"/>
    <property type="molecule type" value="Genomic_DNA"/>
</dbReference>
<dbReference type="RefSeq" id="WP_092991404.1">
    <property type="nucleotide sequence ID" value="NZ_FMWD01000001.1"/>
</dbReference>
<dbReference type="Proteomes" id="UP000199648">
    <property type="component" value="Unassembled WGS sequence"/>
</dbReference>
<dbReference type="Gene3D" id="1.25.40.10">
    <property type="entry name" value="Tetratricopeptide repeat domain"/>
    <property type="match status" value="1"/>
</dbReference>
<accession>A0A1G5PHT0</accession>
<name>A0A1G5PHT0_9GAMM</name>
<feature type="domain" description="YprB ribonuclease H-like" evidence="2">
    <location>
        <begin position="106"/>
        <end position="273"/>
    </location>
</feature>
<dbReference type="InterPro" id="IPR011990">
    <property type="entry name" value="TPR-like_helical_dom_sf"/>
</dbReference>
<evidence type="ECO:0000313" key="4">
    <source>
        <dbReference type="Proteomes" id="UP000199648"/>
    </source>
</evidence>
<feature type="region of interest" description="Disordered" evidence="1">
    <location>
        <begin position="1"/>
        <end position="47"/>
    </location>
</feature>
<protein>
    <recommendedName>
        <fullName evidence="2">YprB ribonuclease H-like domain-containing protein</fullName>
    </recommendedName>
</protein>
<dbReference type="InterPro" id="IPR038720">
    <property type="entry name" value="YprB_RNase_H-like_dom"/>
</dbReference>
<evidence type="ECO:0000313" key="3">
    <source>
        <dbReference type="EMBL" id="SCZ49075.1"/>
    </source>
</evidence>
<sequence length="396" mass="43614">MALKDRLKTLKRETGQDAPEAPTASPFADRVSRLRPGGGTPSKTGLATPVEVVAESVGGEVIGEGLIRIERRLLLSDAHGDIPLERVLEDHRALPEADGLDARDAVFFDTETTGLSGGTGTAVFMLGLGRLLEEALVVRQYLITSFAAERAMLEDAAGWFESPRALVSFNGKSFDQPLLAARARLAGTSDVFHGLRHVDLLHPVRRAYGKRWPDCRLATTEKELLGFSRIDDLPGSEAPAAWFAYLHRGDASRLPGIAIHNHWDIVSLAALLPALADVHRAPGLQGADVLAIARVALKTGDEPKAYALLQEAEQELEEAGLLELARLHRGRQDWERAHAIWERLAGEGCGEAAERLAKYYEHQRRDWEKALVFARSLPPSVEREHRCRRLEAKLRE</sequence>
<dbReference type="InterPro" id="IPR036397">
    <property type="entry name" value="RNaseH_sf"/>
</dbReference>
<dbReference type="OrthoDB" id="9790530at2"/>
<dbReference type="SUPFAM" id="SSF53098">
    <property type="entry name" value="Ribonuclease H-like"/>
    <property type="match status" value="1"/>
</dbReference>
<reference evidence="3 4" key="1">
    <citation type="submission" date="2016-10" db="EMBL/GenBank/DDBJ databases">
        <authorList>
            <person name="de Groot N.N."/>
        </authorList>
    </citation>
    <scope>NUCLEOTIDE SEQUENCE [LARGE SCALE GENOMIC DNA]</scope>
    <source>
        <strain evidence="3 4">HLD2</strain>
    </source>
</reference>
<feature type="compositionally biased region" description="Basic and acidic residues" evidence="1">
    <location>
        <begin position="1"/>
        <end position="15"/>
    </location>
</feature>
<evidence type="ECO:0000256" key="1">
    <source>
        <dbReference type="SAM" id="MobiDB-lite"/>
    </source>
</evidence>
<gene>
    <name evidence="3" type="ORF">SAMN03097708_00032</name>
</gene>
<dbReference type="Pfam" id="PF13482">
    <property type="entry name" value="RNase_H_2"/>
    <property type="match status" value="1"/>
</dbReference>
<dbReference type="AlphaFoldDB" id="A0A1G5PHT0"/>
<keyword evidence="4" id="KW-1185">Reference proteome</keyword>